<protein>
    <recommendedName>
        <fullName evidence="11">Disease resistance R13L4/SHOC-2-like LRR domain-containing protein</fullName>
    </recommendedName>
</protein>
<accession>A0A5C7HJ21</accession>
<keyword evidence="3" id="KW-0433">Leucine-rich repeat</keyword>
<sequence length="327" mass="36180">MVSFASFFVPSSSSILVCNLLAKSSRVISFSAYLFDFESLTLVSTPSGYKIFTLYSKYSPYFELNFCGHNNQGTFSVIAELLCLGCGRMSTSLVLYAIKMIILPCCNSIKALQLIRIVLTILIPKLYHGNWKEKIVLAVAHGKASNAIRTLVTLGNNNFNFSEIPSGIKDLSKLSYLDPSFSYFAGQIPSEMLELSRLEYLDLSNNLDLLKLLHNALQLRQPDLRSLVGKLTNLQSLYLDWVNISSPLPNSLGNLSSLTNLSLRHCNLHGTIPASLSNLSQLIHLDISYSIFSGDLPTAFGNLGSLQSLDISYCNFSSQIFFIVLVE</sequence>
<proteinExistence type="inferred from homology"/>
<dbReference type="Gene3D" id="3.80.10.10">
    <property type="entry name" value="Ribonuclease Inhibitor"/>
    <property type="match status" value="2"/>
</dbReference>
<evidence type="ECO:0000256" key="10">
    <source>
        <dbReference type="ARBA" id="ARBA00023180"/>
    </source>
</evidence>
<keyword evidence="9" id="KW-0675">Receptor</keyword>
<gene>
    <name evidence="12" type="ORF">EZV62_018181</name>
</gene>
<dbReference type="OrthoDB" id="1703411at2759"/>
<dbReference type="InterPro" id="IPR055414">
    <property type="entry name" value="LRR_R13L4/SHOC2-like"/>
</dbReference>
<evidence type="ECO:0000259" key="11">
    <source>
        <dbReference type="Pfam" id="PF23598"/>
    </source>
</evidence>
<dbReference type="Pfam" id="PF23598">
    <property type="entry name" value="LRR_14"/>
    <property type="match status" value="1"/>
</dbReference>
<comment type="subcellular location">
    <subcellularLocation>
        <location evidence="1">Membrane</location>
        <topology evidence="1">Single-pass type I membrane protein</topology>
    </subcellularLocation>
</comment>
<evidence type="ECO:0000313" key="12">
    <source>
        <dbReference type="EMBL" id="TXG56868.1"/>
    </source>
</evidence>
<evidence type="ECO:0000256" key="9">
    <source>
        <dbReference type="ARBA" id="ARBA00023170"/>
    </source>
</evidence>
<reference evidence="13" key="1">
    <citation type="journal article" date="2019" name="Gigascience">
        <title>De novo genome assembly of the endangered Acer yangbiense, a plant species with extremely small populations endemic to Yunnan Province, China.</title>
        <authorList>
            <person name="Yang J."/>
            <person name="Wariss H.M."/>
            <person name="Tao L."/>
            <person name="Zhang R."/>
            <person name="Yun Q."/>
            <person name="Hollingsworth P."/>
            <person name="Dao Z."/>
            <person name="Luo G."/>
            <person name="Guo H."/>
            <person name="Ma Y."/>
            <person name="Sun W."/>
        </authorList>
    </citation>
    <scope>NUCLEOTIDE SEQUENCE [LARGE SCALE GENOMIC DNA]</scope>
    <source>
        <strain evidence="13">cv. Malutang</strain>
    </source>
</reference>
<keyword evidence="10" id="KW-0325">Glycoprotein</keyword>
<comment type="similarity">
    <text evidence="2">Belongs to the RLP family.</text>
</comment>
<evidence type="ECO:0000256" key="8">
    <source>
        <dbReference type="ARBA" id="ARBA00023136"/>
    </source>
</evidence>
<evidence type="ECO:0000256" key="1">
    <source>
        <dbReference type="ARBA" id="ARBA00004479"/>
    </source>
</evidence>
<keyword evidence="13" id="KW-1185">Reference proteome</keyword>
<dbReference type="GO" id="GO:0016020">
    <property type="term" value="C:membrane"/>
    <property type="evidence" value="ECO:0007669"/>
    <property type="project" value="UniProtKB-SubCell"/>
</dbReference>
<dbReference type="EMBL" id="VAHF01000008">
    <property type="protein sequence ID" value="TXG56868.1"/>
    <property type="molecule type" value="Genomic_DNA"/>
</dbReference>
<dbReference type="AlphaFoldDB" id="A0A5C7HJ21"/>
<dbReference type="InterPro" id="IPR046956">
    <property type="entry name" value="RLP23-like"/>
</dbReference>
<evidence type="ECO:0000256" key="3">
    <source>
        <dbReference type="ARBA" id="ARBA00022614"/>
    </source>
</evidence>
<dbReference type="Proteomes" id="UP000323000">
    <property type="component" value="Chromosome 8"/>
</dbReference>
<dbReference type="FunFam" id="3.80.10.10:FF:000041">
    <property type="entry name" value="LRR receptor-like serine/threonine-protein kinase ERECTA"/>
    <property type="match status" value="1"/>
</dbReference>
<dbReference type="PANTHER" id="PTHR48061:SF12">
    <property type="entry name" value="DISEASE RESISTANCE LIKE PROTEIN"/>
    <property type="match status" value="1"/>
</dbReference>
<evidence type="ECO:0000313" key="13">
    <source>
        <dbReference type="Proteomes" id="UP000323000"/>
    </source>
</evidence>
<evidence type="ECO:0000256" key="7">
    <source>
        <dbReference type="ARBA" id="ARBA00022989"/>
    </source>
</evidence>
<evidence type="ECO:0000256" key="4">
    <source>
        <dbReference type="ARBA" id="ARBA00022692"/>
    </source>
</evidence>
<name>A0A5C7HJ21_9ROSI</name>
<keyword evidence="5" id="KW-0732">Signal</keyword>
<evidence type="ECO:0000256" key="2">
    <source>
        <dbReference type="ARBA" id="ARBA00009592"/>
    </source>
</evidence>
<evidence type="ECO:0000256" key="5">
    <source>
        <dbReference type="ARBA" id="ARBA00022729"/>
    </source>
</evidence>
<feature type="domain" description="Disease resistance R13L4/SHOC-2-like LRR" evidence="11">
    <location>
        <begin position="220"/>
        <end position="314"/>
    </location>
</feature>
<dbReference type="PANTHER" id="PTHR48061">
    <property type="entry name" value="LEUCINE-RICH REPEAT RECEPTOR PROTEIN KINASE EMS1-LIKE-RELATED"/>
    <property type="match status" value="1"/>
</dbReference>
<dbReference type="SUPFAM" id="SSF52058">
    <property type="entry name" value="L domain-like"/>
    <property type="match status" value="1"/>
</dbReference>
<keyword evidence="7" id="KW-1133">Transmembrane helix</keyword>
<dbReference type="InterPro" id="IPR032675">
    <property type="entry name" value="LRR_dom_sf"/>
</dbReference>
<evidence type="ECO:0000256" key="6">
    <source>
        <dbReference type="ARBA" id="ARBA00022737"/>
    </source>
</evidence>
<keyword evidence="6" id="KW-0677">Repeat</keyword>
<comment type="caution">
    <text evidence="12">The sequence shown here is derived from an EMBL/GenBank/DDBJ whole genome shotgun (WGS) entry which is preliminary data.</text>
</comment>
<keyword evidence="4" id="KW-0812">Transmembrane</keyword>
<organism evidence="12 13">
    <name type="scientific">Acer yangbiense</name>
    <dbReference type="NCBI Taxonomy" id="1000413"/>
    <lineage>
        <taxon>Eukaryota</taxon>
        <taxon>Viridiplantae</taxon>
        <taxon>Streptophyta</taxon>
        <taxon>Embryophyta</taxon>
        <taxon>Tracheophyta</taxon>
        <taxon>Spermatophyta</taxon>
        <taxon>Magnoliopsida</taxon>
        <taxon>eudicotyledons</taxon>
        <taxon>Gunneridae</taxon>
        <taxon>Pentapetalae</taxon>
        <taxon>rosids</taxon>
        <taxon>malvids</taxon>
        <taxon>Sapindales</taxon>
        <taxon>Sapindaceae</taxon>
        <taxon>Hippocastanoideae</taxon>
        <taxon>Acereae</taxon>
        <taxon>Acer</taxon>
    </lineage>
</organism>
<keyword evidence="8" id="KW-0472">Membrane</keyword>